<evidence type="ECO:0000256" key="1">
    <source>
        <dbReference type="SAM" id="MobiDB-lite"/>
    </source>
</evidence>
<name>A0A6J4IFN0_9ACTN</name>
<feature type="non-terminal residue" evidence="2">
    <location>
        <position position="1"/>
    </location>
</feature>
<feature type="non-terminal residue" evidence="2">
    <location>
        <position position="242"/>
    </location>
</feature>
<reference evidence="2" key="1">
    <citation type="submission" date="2020-02" db="EMBL/GenBank/DDBJ databases">
        <authorList>
            <person name="Meier V. D."/>
        </authorList>
    </citation>
    <scope>NUCLEOTIDE SEQUENCE</scope>
    <source>
        <strain evidence="2">AVDCRST_MAG76</strain>
    </source>
</reference>
<feature type="region of interest" description="Disordered" evidence="1">
    <location>
        <begin position="127"/>
        <end position="225"/>
    </location>
</feature>
<proteinExistence type="predicted"/>
<organism evidence="2">
    <name type="scientific">uncultured Acidimicrobiales bacterium</name>
    <dbReference type="NCBI Taxonomy" id="310071"/>
    <lineage>
        <taxon>Bacteria</taxon>
        <taxon>Bacillati</taxon>
        <taxon>Actinomycetota</taxon>
        <taxon>Acidimicrobiia</taxon>
        <taxon>Acidimicrobiales</taxon>
        <taxon>environmental samples</taxon>
    </lineage>
</organism>
<gene>
    <name evidence="2" type="ORF">AVDCRST_MAG76-2171</name>
</gene>
<feature type="region of interest" description="Disordered" evidence="1">
    <location>
        <begin position="1"/>
        <end position="114"/>
    </location>
</feature>
<sequence length="242" mass="25963">ARRHLHRGDLGHLHGRGHRGLLPPLPRPRRLSDPPRRGTSAGHLLPGHRRHRSHVVGRGPPAPPPARRHTARSPLAGAEAAADDHRRHLAPVRLRQAPSTRQPPSRVADLGAARPARHLLRRHVRAAAGAGHAGRPPRLLHGPGRAHQHRRPPLREQAPPPAPRVRPGLAGHPAAGPRLPQLPPRPPGRAADRQPRPDLAPPPAGCGAGPDRARRASEGGTPINTLLRRLRLPHRLGGAGTL</sequence>
<evidence type="ECO:0000313" key="2">
    <source>
        <dbReference type="EMBL" id="CAA9248918.1"/>
    </source>
</evidence>
<feature type="compositionally biased region" description="Low complexity" evidence="1">
    <location>
        <begin position="127"/>
        <end position="139"/>
    </location>
</feature>
<feature type="compositionally biased region" description="Basic residues" evidence="1">
    <location>
        <begin position="46"/>
        <end position="55"/>
    </location>
</feature>
<protein>
    <submittedName>
        <fullName evidence="2">Uncharacterized protein</fullName>
    </submittedName>
</protein>
<dbReference type="AlphaFoldDB" id="A0A6J4IFN0"/>
<dbReference type="EMBL" id="CADCSZ010000136">
    <property type="protein sequence ID" value="CAA9248918.1"/>
    <property type="molecule type" value="Genomic_DNA"/>
</dbReference>
<accession>A0A6J4IFN0</accession>